<organism evidence="2 4">
    <name type="scientific">Dickeya zeae</name>
    <dbReference type="NCBI Taxonomy" id="204042"/>
    <lineage>
        <taxon>Bacteria</taxon>
        <taxon>Pseudomonadati</taxon>
        <taxon>Pseudomonadota</taxon>
        <taxon>Gammaproteobacteria</taxon>
        <taxon>Enterobacterales</taxon>
        <taxon>Pectobacteriaceae</taxon>
        <taxon>Dickeya</taxon>
    </lineage>
</organism>
<name>A0AAE7D1L6_9GAMM</name>
<evidence type="ECO:0000313" key="4">
    <source>
        <dbReference type="Proteomes" id="UP000500801"/>
    </source>
</evidence>
<protein>
    <recommendedName>
        <fullName evidence="6">Lipoprotein</fullName>
    </recommendedName>
</protein>
<evidence type="ECO:0000256" key="1">
    <source>
        <dbReference type="SAM" id="SignalP"/>
    </source>
</evidence>
<sequence length="128" mass="14361">MKKQHFLASMVCVLALTGCARTAQVMNTTTPIAGNYTSDQVRVAILQAGLQRKWVMTPVAPGVINGRIDDRGHSADIRINYTPTSYTINYVNSYNLKADDGKIHKTYNRWVNNLDHEIQLKLASQQIK</sequence>
<keyword evidence="5" id="KW-1185">Reference proteome</keyword>
<evidence type="ECO:0000313" key="2">
    <source>
        <dbReference type="EMBL" id="QIZ53094.1"/>
    </source>
</evidence>
<dbReference type="EMBL" id="CP033622">
    <property type="protein sequence ID" value="QIZ53094.1"/>
    <property type="molecule type" value="Genomic_DNA"/>
</dbReference>
<dbReference type="RefSeq" id="WP_168364153.1">
    <property type="nucleotide sequence ID" value="NZ_CP033622.1"/>
</dbReference>
<dbReference type="AlphaFoldDB" id="A0AAE7D1L6"/>
<reference evidence="3 5" key="2">
    <citation type="submission" date="2019-06" db="EMBL/GenBank/DDBJ databases">
        <title>Complete genome of Dickeya zeae PL65.</title>
        <authorList>
            <person name="Boluk G."/>
            <person name="Arif M."/>
        </authorList>
    </citation>
    <scope>NUCLEOTIDE SEQUENCE [LARGE SCALE GENOMIC DNA]</scope>
    <source>
        <strain evidence="3 5">PL65</strain>
    </source>
</reference>
<feature type="chain" id="PRO_5042165258" description="Lipoprotein" evidence="1">
    <location>
        <begin position="24"/>
        <end position="128"/>
    </location>
</feature>
<accession>A0AAE7D1L6</accession>
<evidence type="ECO:0000313" key="5">
    <source>
        <dbReference type="Proteomes" id="UP000824976"/>
    </source>
</evidence>
<dbReference type="EMBL" id="CP040817">
    <property type="protein sequence ID" value="QYM94395.1"/>
    <property type="molecule type" value="Genomic_DNA"/>
</dbReference>
<keyword evidence="1" id="KW-0732">Signal</keyword>
<dbReference type="Proteomes" id="UP000824976">
    <property type="component" value="Chromosome"/>
</dbReference>
<dbReference type="PROSITE" id="PS51257">
    <property type="entry name" value="PROKAR_LIPOPROTEIN"/>
    <property type="match status" value="1"/>
</dbReference>
<evidence type="ECO:0008006" key="6">
    <source>
        <dbReference type="Google" id="ProtNLM"/>
    </source>
</evidence>
<gene>
    <name evidence="2" type="ORF">DWG24_21260</name>
    <name evidence="3" type="ORF">FGI21_14535</name>
</gene>
<proteinExistence type="predicted"/>
<evidence type="ECO:0000313" key="3">
    <source>
        <dbReference type="EMBL" id="QYM94395.1"/>
    </source>
</evidence>
<dbReference type="Proteomes" id="UP000500801">
    <property type="component" value="Chromosome"/>
</dbReference>
<feature type="signal peptide" evidence="1">
    <location>
        <begin position="1"/>
        <end position="23"/>
    </location>
</feature>
<reference evidence="2 4" key="1">
    <citation type="submission" date="2018-11" db="EMBL/GenBank/DDBJ databases">
        <title>Complete genome sequence of Dickeya zeae strain CE1 infecting Canna edulis Ker-Gawl. in China.</title>
        <authorList>
            <person name="Zhang J."/>
            <person name="Lin B."/>
            <person name="Shen H."/>
            <person name="Jiang S."/>
            <person name="Pu X."/>
            <person name="Sun D."/>
        </authorList>
    </citation>
    <scope>NUCLEOTIDE SEQUENCE [LARGE SCALE GENOMIC DNA]</scope>
    <source>
        <strain evidence="2 4">CE1</strain>
    </source>
</reference>